<organism evidence="10 11">
    <name type="scientific">Candidatus Ornithomonoglobus merdipullorum</name>
    <dbReference type="NCBI Taxonomy" id="2840895"/>
    <lineage>
        <taxon>Bacteria</taxon>
        <taxon>Bacillati</taxon>
        <taxon>Bacillota</taxon>
        <taxon>Clostridia</taxon>
        <taxon>Candidatus Ornithomonoglobus</taxon>
    </lineage>
</organism>
<comment type="catalytic activity">
    <reaction evidence="7 8">
        <text>CMP + ATP = CDP + ADP</text>
        <dbReference type="Rhea" id="RHEA:11600"/>
        <dbReference type="ChEBI" id="CHEBI:30616"/>
        <dbReference type="ChEBI" id="CHEBI:58069"/>
        <dbReference type="ChEBI" id="CHEBI:60377"/>
        <dbReference type="ChEBI" id="CHEBI:456216"/>
        <dbReference type="EC" id="2.7.4.25"/>
    </reaction>
</comment>
<evidence type="ECO:0000313" key="11">
    <source>
        <dbReference type="Proteomes" id="UP000824109"/>
    </source>
</evidence>
<dbReference type="Proteomes" id="UP000824109">
    <property type="component" value="Unassembled WGS sequence"/>
</dbReference>
<evidence type="ECO:0000256" key="2">
    <source>
        <dbReference type="ARBA" id="ARBA00022679"/>
    </source>
</evidence>
<comment type="subcellular location">
    <subcellularLocation>
        <location evidence="8">Cytoplasm</location>
    </subcellularLocation>
</comment>
<dbReference type="Gene3D" id="3.40.50.300">
    <property type="entry name" value="P-loop containing nucleotide triphosphate hydrolases"/>
    <property type="match status" value="1"/>
</dbReference>
<dbReference type="PANTHER" id="PTHR21299:SF2">
    <property type="entry name" value="CYTIDYLATE KINASE"/>
    <property type="match status" value="1"/>
</dbReference>
<name>A0A9D1SFS8_9FIRM</name>
<evidence type="ECO:0000256" key="6">
    <source>
        <dbReference type="ARBA" id="ARBA00047615"/>
    </source>
</evidence>
<dbReference type="Pfam" id="PF02224">
    <property type="entry name" value="Cytidylate_kin"/>
    <property type="match status" value="1"/>
</dbReference>
<reference evidence="10" key="1">
    <citation type="submission" date="2020-10" db="EMBL/GenBank/DDBJ databases">
        <authorList>
            <person name="Gilroy R."/>
        </authorList>
    </citation>
    <scope>NUCLEOTIDE SEQUENCE</scope>
    <source>
        <strain evidence="10">USAMLcec3-3695</strain>
    </source>
</reference>
<dbReference type="AlphaFoldDB" id="A0A9D1SFS8"/>
<dbReference type="HAMAP" id="MF_00238">
    <property type="entry name" value="Cytidyl_kinase_type1"/>
    <property type="match status" value="1"/>
</dbReference>
<feature type="binding site" evidence="8">
    <location>
        <begin position="10"/>
        <end position="18"/>
    </location>
    <ligand>
        <name>ATP</name>
        <dbReference type="ChEBI" id="CHEBI:30616"/>
    </ligand>
</feature>
<dbReference type="InterPro" id="IPR027417">
    <property type="entry name" value="P-loop_NTPase"/>
</dbReference>
<feature type="domain" description="Cytidylate kinase" evidence="9">
    <location>
        <begin position="6"/>
        <end position="220"/>
    </location>
</feature>
<comment type="catalytic activity">
    <reaction evidence="6 8">
        <text>dCMP + ATP = dCDP + ADP</text>
        <dbReference type="Rhea" id="RHEA:25094"/>
        <dbReference type="ChEBI" id="CHEBI:30616"/>
        <dbReference type="ChEBI" id="CHEBI:57566"/>
        <dbReference type="ChEBI" id="CHEBI:58593"/>
        <dbReference type="ChEBI" id="CHEBI:456216"/>
        <dbReference type="EC" id="2.7.4.25"/>
    </reaction>
</comment>
<dbReference type="EMBL" id="DVNB01000099">
    <property type="protein sequence ID" value="HIU58072.1"/>
    <property type="molecule type" value="Genomic_DNA"/>
</dbReference>
<dbReference type="GO" id="GO:0015949">
    <property type="term" value="P:nucleobase-containing small molecule interconversion"/>
    <property type="evidence" value="ECO:0007669"/>
    <property type="project" value="TreeGrafter"/>
</dbReference>
<dbReference type="InterPro" id="IPR003136">
    <property type="entry name" value="Cytidylate_kin"/>
</dbReference>
<dbReference type="CDD" id="cd02020">
    <property type="entry name" value="CMPK"/>
    <property type="match status" value="1"/>
</dbReference>
<gene>
    <name evidence="8" type="primary">cmk</name>
    <name evidence="10" type="ORF">IAA61_09735</name>
</gene>
<accession>A0A9D1SFS8</accession>
<dbReference type="InterPro" id="IPR011994">
    <property type="entry name" value="Cytidylate_kinase_dom"/>
</dbReference>
<sequence>MKKISVAIDGPAGAGKSSVAKTAASVLGYVYIDTGAMYRSVAVYAIENGIDIAGERQRLIKCLGDIDISLRNDGGRQTVYLNDVDVTERIRTADASMGASAVAVIPEVREKLVSEQKAMARDGGVIMDGRDIGTSVLPGAELKIYLTASVAERAKRRYNENIERGMECDYDEIERDVRKRDENDMTREVSPLRKADDAVLLDTSDMTFDEVVGAVTDMIREREADVL</sequence>
<evidence type="ECO:0000256" key="8">
    <source>
        <dbReference type="HAMAP-Rule" id="MF_00238"/>
    </source>
</evidence>
<evidence type="ECO:0000256" key="5">
    <source>
        <dbReference type="ARBA" id="ARBA00022840"/>
    </source>
</evidence>
<keyword evidence="8" id="KW-0963">Cytoplasm</keyword>
<protein>
    <recommendedName>
        <fullName evidence="8">Cytidylate kinase</fullName>
        <shortName evidence="8">CK</shortName>
        <ecNumber evidence="8">2.7.4.25</ecNumber>
    </recommendedName>
    <alternativeName>
        <fullName evidence="8">Cytidine monophosphate kinase</fullName>
        <shortName evidence="8">CMP kinase</shortName>
    </alternativeName>
</protein>
<keyword evidence="5 8" id="KW-0067">ATP-binding</keyword>
<dbReference type="EC" id="2.7.4.25" evidence="8"/>
<proteinExistence type="inferred from homology"/>
<evidence type="ECO:0000259" key="9">
    <source>
        <dbReference type="Pfam" id="PF02224"/>
    </source>
</evidence>
<keyword evidence="4 8" id="KW-0418">Kinase</keyword>
<keyword evidence="3 8" id="KW-0547">Nucleotide-binding</keyword>
<dbReference type="PANTHER" id="PTHR21299">
    <property type="entry name" value="CYTIDYLATE KINASE/PANTOATE-BETA-ALANINE LIGASE"/>
    <property type="match status" value="1"/>
</dbReference>
<dbReference type="GO" id="GO:0005829">
    <property type="term" value="C:cytosol"/>
    <property type="evidence" value="ECO:0007669"/>
    <property type="project" value="TreeGrafter"/>
</dbReference>
<evidence type="ECO:0000313" key="10">
    <source>
        <dbReference type="EMBL" id="HIU58072.1"/>
    </source>
</evidence>
<dbReference type="GO" id="GO:0006220">
    <property type="term" value="P:pyrimidine nucleotide metabolic process"/>
    <property type="evidence" value="ECO:0007669"/>
    <property type="project" value="UniProtKB-UniRule"/>
</dbReference>
<keyword evidence="2 8" id="KW-0808">Transferase</keyword>
<reference evidence="10" key="2">
    <citation type="journal article" date="2021" name="PeerJ">
        <title>Extensive microbial diversity within the chicken gut microbiome revealed by metagenomics and culture.</title>
        <authorList>
            <person name="Gilroy R."/>
            <person name="Ravi A."/>
            <person name="Getino M."/>
            <person name="Pursley I."/>
            <person name="Horton D.L."/>
            <person name="Alikhan N.F."/>
            <person name="Baker D."/>
            <person name="Gharbi K."/>
            <person name="Hall N."/>
            <person name="Watson M."/>
            <person name="Adriaenssens E.M."/>
            <person name="Foster-Nyarko E."/>
            <person name="Jarju S."/>
            <person name="Secka A."/>
            <person name="Antonio M."/>
            <person name="Oren A."/>
            <person name="Chaudhuri R.R."/>
            <person name="La Ragione R."/>
            <person name="Hildebrand F."/>
            <person name="Pallen M.J."/>
        </authorList>
    </citation>
    <scope>NUCLEOTIDE SEQUENCE</scope>
    <source>
        <strain evidence="10">USAMLcec3-3695</strain>
    </source>
</reference>
<dbReference type="SUPFAM" id="SSF52540">
    <property type="entry name" value="P-loop containing nucleoside triphosphate hydrolases"/>
    <property type="match status" value="1"/>
</dbReference>
<dbReference type="GO" id="GO:0036431">
    <property type="term" value="F:dCMP kinase activity"/>
    <property type="evidence" value="ECO:0007669"/>
    <property type="project" value="InterPro"/>
</dbReference>
<evidence type="ECO:0000256" key="7">
    <source>
        <dbReference type="ARBA" id="ARBA00048478"/>
    </source>
</evidence>
<dbReference type="NCBIfam" id="TIGR00017">
    <property type="entry name" value="cmk"/>
    <property type="match status" value="1"/>
</dbReference>
<evidence type="ECO:0000256" key="1">
    <source>
        <dbReference type="ARBA" id="ARBA00009427"/>
    </source>
</evidence>
<evidence type="ECO:0000256" key="4">
    <source>
        <dbReference type="ARBA" id="ARBA00022777"/>
    </source>
</evidence>
<dbReference type="GO" id="GO:0005524">
    <property type="term" value="F:ATP binding"/>
    <property type="evidence" value="ECO:0007669"/>
    <property type="project" value="UniProtKB-UniRule"/>
</dbReference>
<comment type="caution">
    <text evidence="10">The sequence shown here is derived from an EMBL/GenBank/DDBJ whole genome shotgun (WGS) entry which is preliminary data.</text>
</comment>
<comment type="similarity">
    <text evidence="1 8">Belongs to the cytidylate kinase family. Type 1 subfamily.</text>
</comment>
<evidence type="ECO:0000256" key="3">
    <source>
        <dbReference type="ARBA" id="ARBA00022741"/>
    </source>
</evidence>